<dbReference type="GO" id="GO:0000159">
    <property type="term" value="C:protein phosphatase type 2A complex"/>
    <property type="evidence" value="ECO:0007669"/>
    <property type="project" value="InterPro"/>
</dbReference>
<dbReference type="AlphaFoldDB" id="A0A803M6V3"/>
<evidence type="ECO:0000313" key="6">
    <source>
        <dbReference type="Proteomes" id="UP000596660"/>
    </source>
</evidence>
<comment type="subcellular location">
    <subcellularLocation>
        <location evidence="1">Cytoplasm</location>
    </subcellularLocation>
</comment>
<feature type="compositionally biased region" description="Low complexity" evidence="4">
    <location>
        <begin position="25"/>
        <end position="35"/>
    </location>
</feature>
<feature type="region of interest" description="Disordered" evidence="4">
    <location>
        <begin position="1"/>
        <end position="69"/>
    </location>
</feature>
<evidence type="ECO:0000256" key="1">
    <source>
        <dbReference type="ARBA" id="ARBA00004496"/>
    </source>
</evidence>
<evidence type="ECO:0000256" key="4">
    <source>
        <dbReference type="SAM" id="MobiDB-lite"/>
    </source>
</evidence>
<dbReference type="FunFam" id="1.25.10.10:FF:000041">
    <property type="entry name" value="Serine/threonine protein phosphatase 2A regulatory subunit"/>
    <property type="match status" value="2"/>
</dbReference>
<proteinExistence type="inferred from homology"/>
<name>A0A803M6V3_CHEQI</name>
<evidence type="ECO:0000313" key="5">
    <source>
        <dbReference type="EnsemblPlants" id="AUR62024176-RA:cds"/>
    </source>
</evidence>
<dbReference type="GO" id="GO:0007165">
    <property type="term" value="P:signal transduction"/>
    <property type="evidence" value="ECO:0007669"/>
    <property type="project" value="InterPro"/>
</dbReference>
<reference evidence="5" key="1">
    <citation type="journal article" date="2017" name="Nature">
        <title>The genome of Chenopodium quinoa.</title>
        <authorList>
            <person name="Jarvis D.E."/>
            <person name="Ho Y.S."/>
            <person name="Lightfoot D.J."/>
            <person name="Schmoeckel S.M."/>
            <person name="Li B."/>
            <person name="Borm T.J.A."/>
            <person name="Ohyanagi H."/>
            <person name="Mineta K."/>
            <person name="Michell C.T."/>
            <person name="Saber N."/>
            <person name="Kharbatia N.M."/>
            <person name="Rupper R.R."/>
            <person name="Sharp A.R."/>
            <person name="Dally N."/>
            <person name="Boughton B.A."/>
            <person name="Woo Y.H."/>
            <person name="Gao G."/>
            <person name="Schijlen E.G.W.M."/>
            <person name="Guo X."/>
            <person name="Momin A.A."/>
            <person name="Negrao S."/>
            <person name="Al-Babili S."/>
            <person name="Gehring C."/>
            <person name="Roessner U."/>
            <person name="Jung C."/>
            <person name="Murphy K."/>
            <person name="Arold S.T."/>
            <person name="Gojobori T."/>
            <person name="van der Linden C.G."/>
            <person name="van Loo E.N."/>
            <person name="Jellen E.N."/>
            <person name="Maughan P.J."/>
            <person name="Tester M."/>
        </authorList>
    </citation>
    <scope>NUCLEOTIDE SEQUENCE [LARGE SCALE GENOMIC DNA]</scope>
    <source>
        <strain evidence="5">cv. PI 614886</strain>
    </source>
</reference>
<dbReference type="Proteomes" id="UP000596660">
    <property type="component" value="Unplaced"/>
</dbReference>
<reference evidence="5" key="2">
    <citation type="submission" date="2021-03" db="UniProtKB">
        <authorList>
            <consortium name="EnsemblPlants"/>
        </authorList>
    </citation>
    <scope>IDENTIFICATION</scope>
</reference>
<dbReference type="SUPFAM" id="SSF48371">
    <property type="entry name" value="ARM repeat"/>
    <property type="match status" value="2"/>
</dbReference>
<dbReference type="InterPro" id="IPR011989">
    <property type="entry name" value="ARM-like"/>
</dbReference>
<feature type="compositionally biased region" description="Polar residues" evidence="4">
    <location>
        <begin position="598"/>
        <end position="611"/>
    </location>
</feature>
<dbReference type="InterPro" id="IPR002554">
    <property type="entry name" value="PP2A_B56"/>
</dbReference>
<evidence type="ECO:0008006" key="7">
    <source>
        <dbReference type="Google" id="ProtNLM"/>
    </source>
</evidence>
<keyword evidence="3" id="KW-0963">Cytoplasm</keyword>
<protein>
    <recommendedName>
        <fullName evidence="7">Serine/threonine protein phosphatase 2A regulatory subunit</fullName>
    </recommendedName>
</protein>
<dbReference type="Pfam" id="PF01603">
    <property type="entry name" value="B56"/>
    <property type="match status" value="2"/>
</dbReference>
<sequence>MFKQILSKIPRKSSKSSENREHKNASSAGLNASSSVRKSDVGSNRTSNNQHNMGANGASSAGQNQGKKVSRTVDTMMNGVMLSSYEALPSFRDVPSSEKQSLFIRKLNMCCVLFDFHDPTKNLREKEVKRQTLLELVDYLSSANGKFSENVMLEIIKMVSVNLFRSLAAQPRENKVIEAFDVEDEEPLMDASWPHLQIVYEFLLRFVASPETDAKLAKRYVDHSFVLKLLDLFDSEDPREREYLKTILHRIYGKFMVHRPYIRKAINHIFYQFIFETEKHNGIAELLEILGSIINGFALPLKEEHKLFLVRALIPLHKPRCLPMYHQQLSYCITQFVEKDCKLADSVIRGLLKYWPITNSSKEVMYLSELEEVLEATQLPEFQRSVVPLFRQIARCLNSSHFQVAERALFLWNNDHIENLIKQNCKVILPIVFPALEKNARNHWNQAVHSLTLNVRKIFSDLDPELFEECSLKFQEDESQEEEMRAKREATWKRLEEIAAEKAKSSEPVLVPLILPARTTSDHTQILSVTSPPVELTPSFDSQRDMIKQILGRLPKKPSKSADARDPLSSGALAGARTGDAAGHRPGNGKDVSHQGFHPSSNSGVGNGNKTAQVDDLIANESYTANPFEALPSFRDVPSSEKQNLFIRKVHLCCHIFDFTDPTKNLKEKEIKRHTLLELVEYVSSANGKFTENAMQELIKMVSANLFRSPATQPRENKALEAYDLEEEEPSMDPAWPHLQIVYELFLRFIASPETDTKLAKRYIDHGFILKLLDNFDSEDPREREYLKTILHRIYGKFMVHRPFIRKSINNIFYRFIFETEKFNGIAELLEVLGSIINGFALPLKEEHKLFLVRVLIPLHKPKCLSTYHQQLSYCITQFVEKDSKLADAVIRGLLKYWPITNSTKEVMFLSELEEVLEATQLPEFQRCMVPLFRRIARCLSSSHFQVAERALYLWSNDHVENLIKQNRKTILPIIFPALEKNCRTHWNQAVQSLTQNVRKIFSDVDPELFEECMRKFEEDEAKEKERKEKQEAIWRRLEEIILTQSKTSEMPLAPQSTAAQTVAS</sequence>
<evidence type="ECO:0000256" key="3">
    <source>
        <dbReference type="ARBA" id="ARBA00022490"/>
    </source>
</evidence>
<feature type="compositionally biased region" description="Polar residues" evidence="4">
    <location>
        <begin position="41"/>
        <end position="69"/>
    </location>
</feature>
<dbReference type="GO" id="GO:0005737">
    <property type="term" value="C:cytoplasm"/>
    <property type="evidence" value="ECO:0007669"/>
    <property type="project" value="UniProtKB-SubCell"/>
</dbReference>
<dbReference type="Gramene" id="AUR62024176-RA">
    <property type="protein sequence ID" value="AUR62024176-RA:cds"/>
    <property type="gene ID" value="AUR62024176"/>
</dbReference>
<evidence type="ECO:0000256" key="2">
    <source>
        <dbReference type="ARBA" id="ARBA00009745"/>
    </source>
</evidence>
<keyword evidence="6" id="KW-1185">Reference proteome</keyword>
<accession>A0A803M6V3</accession>
<comment type="similarity">
    <text evidence="2">Belongs to the phosphatase 2A regulatory subunit B56 family.</text>
</comment>
<dbReference type="PANTHER" id="PTHR10257:SF60">
    <property type="entry name" value="SERINE_THREONINE PROTEIN PHOSPHATASE 2A 55 KDA REGULATORY SUBUNIT B' DELTA ISOFORM"/>
    <property type="match status" value="1"/>
</dbReference>
<organism evidence="5 6">
    <name type="scientific">Chenopodium quinoa</name>
    <name type="common">Quinoa</name>
    <dbReference type="NCBI Taxonomy" id="63459"/>
    <lineage>
        <taxon>Eukaryota</taxon>
        <taxon>Viridiplantae</taxon>
        <taxon>Streptophyta</taxon>
        <taxon>Embryophyta</taxon>
        <taxon>Tracheophyta</taxon>
        <taxon>Spermatophyta</taxon>
        <taxon>Magnoliopsida</taxon>
        <taxon>eudicotyledons</taxon>
        <taxon>Gunneridae</taxon>
        <taxon>Pentapetalae</taxon>
        <taxon>Caryophyllales</taxon>
        <taxon>Chenopodiaceae</taxon>
        <taxon>Chenopodioideae</taxon>
        <taxon>Atripliceae</taxon>
        <taxon>Chenopodium</taxon>
    </lineage>
</organism>
<feature type="region of interest" description="Disordered" evidence="4">
    <location>
        <begin position="552"/>
        <end position="611"/>
    </location>
</feature>
<dbReference type="InterPro" id="IPR016024">
    <property type="entry name" value="ARM-type_fold"/>
</dbReference>
<dbReference type="OMA" id="SINHIFY"/>
<dbReference type="Gene3D" id="1.25.10.10">
    <property type="entry name" value="Leucine-rich Repeat Variant"/>
    <property type="match status" value="2"/>
</dbReference>
<dbReference type="PANTHER" id="PTHR10257">
    <property type="entry name" value="SERINE/THREONINE PROTEIN PHOSPHATASE 2A PP2A REGULATORY SUBUNIT B"/>
    <property type="match status" value="1"/>
</dbReference>
<feature type="compositionally biased region" description="Basic and acidic residues" evidence="4">
    <location>
        <begin position="15"/>
        <end position="24"/>
    </location>
</feature>
<dbReference type="GO" id="GO:0019888">
    <property type="term" value="F:protein phosphatase regulator activity"/>
    <property type="evidence" value="ECO:0007669"/>
    <property type="project" value="InterPro"/>
</dbReference>
<dbReference type="EnsemblPlants" id="AUR62024176-RA">
    <property type="protein sequence ID" value="AUR62024176-RA:cds"/>
    <property type="gene ID" value="AUR62024176"/>
</dbReference>